<proteinExistence type="predicted"/>
<organism evidence="2 3">
    <name type="scientific">Mesobacillus maritimus</name>
    <dbReference type="NCBI Taxonomy" id="1643336"/>
    <lineage>
        <taxon>Bacteria</taxon>
        <taxon>Bacillati</taxon>
        <taxon>Bacillota</taxon>
        <taxon>Bacilli</taxon>
        <taxon>Bacillales</taxon>
        <taxon>Bacillaceae</taxon>
        <taxon>Mesobacillus</taxon>
    </lineage>
</organism>
<feature type="region of interest" description="Disordered" evidence="1">
    <location>
        <begin position="1"/>
        <end position="56"/>
    </location>
</feature>
<sequence length="56" mass="6087">MSNKEQKTSGTVEQPFMSTATTRAGFDRNTKKAKQAAQPKIGETLMGDDGITGRIR</sequence>
<dbReference type="EMBL" id="JACWFH010000007">
    <property type="protein sequence ID" value="MBY0096147.1"/>
    <property type="molecule type" value="Genomic_DNA"/>
</dbReference>
<protein>
    <submittedName>
        <fullName evidence="2">Uncharacterized protein</fullName>
    </submittedName>
</protein>
<comment type="caution">
    <text evidence="2">The sequence shown here is derived from an EMBL/GenBank/DDBJ whole genome shotgun (WGS) entry which is preliminary data.</text>
</comment>
<gene>
    <name evidence="2" type="ORF">H0185_04930</name>
</gene>
<evidence type="ECO:0000313" key="3">
    <source>
        <dbReference type="Proteomes" id="UP000769780"/>
    </source>
</evidence>
<feature type="compositionally biased region" description="Polar residues" evidence="1">
    <location>
        <begin position="8"/>
        <end position="22"/>
    </location>
</feature>
<keyword evidence="3" id="KW-1185">Reference proteome</keyword>
<accession>A0ABS7K1L4</accession>
<evidence type="ECO:0000313" key="2">
    <source>
        <dbReference type="EMBL" id="MBY0096147.1"/>
    </source>
</evidence>
<name>A0ABS7K1L4_9BACI</name>
<reference evidence="2 3" key="1">
    <citation type="submission" date="2020-07" db="EMBL/GenBank/DDBJ databases">
        <title>Fungal Genomes of the International Space Station.</title>
        <authorList>
            <person name="Seuylemezian A."/>
            <person name="Singh N.K."/>
            <person name="Wood J."/>
            <person name="Venkateswaran K."/>
        </authorList>
    </citation>
    <scope>NUCLEOTIDE SEQUENCE [LARGE SCALE GENOMIC DNA]</scope>
    <source>
        <strain evidence="2 3">PL-B2</strain>
    </source>
</reference>
<dbReference type="Proteomes" id="UP000769780">
    <property type="component" value="Unassembled WGS sequence"/>
</dbReference>
<dbReference type="RefSeq" id="WP_221871741.1">
    <property type="nucleotide sequence ID" value="NZ_JACWFH010000007.1"/>
</dbReference>
<evidence type="ECO:0000256" key="1">
    <source>
        <dbReference type="SAM" id="MobiDB-lite"/>
    </source>
</evidence>